<feature type="transmembrane region" description="Helical" evidence="1">
    <location>
        <begin position="7"/>
        <end position="26"/>
    </location>
</feature>
<organism evidence="2 3">
    <name type="scientific">Paenibacillus provencensis</name>
    <dbReference type="NCBI Taxonomy" id="441151"/>
    <lineage>
        <taxon>Bacteria</taxon>
        <taxon>Bacillati</taxon>
        <taxon>Bacillota</taxon>
        <taxon>Bacilli</taxon>
        <taxon>Bacillales</taxon>
        <taxon>Paenibacillaceae</taxon>
        <taxon>Paenibacillus</taxon>
    </lineage>
</organism>
<reference evidence="3" key="1">
    <citation type="journal article" date="2019" name="Int. J. Syst. Evol. Microbiol.">
        <title>The Global Catalogue of Microorganisms (GCM) 10K type strain sequencing project: providing services to taxonomists for standard genome sequencing and annotation.</title>
        <authorList>
            <consortium name="The Broad Institute Genomics Platform"/>
            <consortium name="The Broad Institute Genome Sequencing Center for Infectious Disease"/>
            <person name="Wu L."/>
            <person name="Ma J."/>
        </authorList>
    </citation>
    <scope>NUCLEOTIDE SEQUENCE [LARGE SCALE GENOMIC DNA]</scope>
    <source>
        <strain evidence="3">CCUG 53519</strain>
    </source>
</reference>
<keyword evidence="3" id="KW-1185">Reference proteome</keyword>
<dbReference type="Proteomes" id="UP001597169">
    <property type="component" value="Unassembled WGS sequence"/>
</dbReference>
<evidence type="ECO:0000313" key="3">
    <source>
        <dbReference type="Proteomes" id="UP001597169"/>
    </source>
</evidence>
<comment type="caution">
    <text evidence="2">The sequence shown here is derived from an EMBL/GenBank/DDBJ whole genome shotgun (WGS) entry which is preliminary data.</text>
</comment>
<feature type="transmembrane region" description="Helical" evidence="1">
    <location>
        <begin position="32"/>
        <end position="53"/>
    </location>
</feature>
<keyword evidence="1" id="KW-0472">Membrane</keyword>
<protein>
    <submittedName>
        <fullName evidence="2">Uncharacterized protein</fullName>
    </submittedName>
</protein>
<sequence>MVKRTTAASLLTITLVIFGGRFFFTYNRDGHILYTEYTVCLFVTIGVLLYGLITEQRNLKNKRLVEYQLKKLSLSTKITLAGSILIALLSIHTIYLELKFPLPDIEGFFESTPESGNLSILIRIYVLVVAILTAIRSALVLQMYSRALNQKESAKEDADHL</sequence>
<evidence type="ECO:0000313" key="2">
    <source>
        <dbReference type="EMBL" id="MFD1131212.1"/>
    </source>
</evidence>
<dbReference type="EMBL" id="JBHTKX010000007">
    <property type="protein sequence ID" value="MFD1131212.1"/>
    <property type="molecule type" value="Genomic_DNA"/>
</dbReference>
<keyword evidence="1" id="KW-0812">Transmembrane</keyword>
<accession>A0ABW3PYR1</accession>
<dbReference type="RefSeq" id="WP_251584193.1">
    <property type="nucleotide sequence ID" value="NZ_JBHTKX010000007.1"/>
</dbReference>
<feature type="transmembrane region" description="Helical" evidence="1">
    <location>
        <begin position="74"/>
        <end position="95"/>
    </location>
</feature>
<keyword evidence="1" id="KW-1133">Transmembrane helix</keyword>
<evidence type="ECO:0000256" key="1">
    <source>
        <dbReference type="SAM" id="Phobius"/>
    </source>
</evidence>
<name>A0ABW3PYR1_9BACL</name>
<feature type="transmembrane region" description="Helical" evidence="1">
    <location>
        <begin position="120"/>
        <end position="141"/>
    </location>
</feature>
<gene>
    <name evidence="2" type="ORF">ACFQ3J_24110</name>
</gene>
<proteinExistence type="predicted"/>